<evidence type="ECO:0000259" key="6">
    <source>
        <dbReference type="PROSITE" id="PS51005"/>
    </source>
</evidence>
<evidence type="ECO:0000256" key="3">
    <source>
        <dbReference type="ARBA" id="ARBA00023163"/>
    </source>
</evidence>
<reference evidence="7 8" key="1">
    <citation type="submission" date="2021-02" db="EMBL/GenBank/DDBJ databases">
        <title>Plant Genome Project.</title>
        <authorList>
            <person name="Zhang R.-G."/>
        </authorList>
    </citation>
    <scope>NUCLEOTIDE SEQUENCE [LARGE SCALE GENOMIC DNA]</scope>
    <source>
        <tissue evidence="7">Leaves</tissue>
    </source>
</reference>
<evidence type="ECO:0000256" key="2">
    <source>
        <dbReference type="ARBA" id="ARBA00023125"/>
    </source>
</evidence>
<feature type="compositionally biased region" description="Polar residues" evidence="5">
    <location>
        <begin position="824"/>
        <end position="852"/>
    </location>
</feature>
<dbReference type="PANTHER" id="PTHR31744">
    <property type="entry name" value="PROTEIN CUP-SHAPED COTYLEDON 2-RELATED"/>
    <property type="match status" value="1"/>
</dbReference>
<feature type="compositionally biased region" description="Polar residues" evidence="5">
    <location>
        <begin position="686"/>
        <end position="705"/>
    </location>
</feature>
<dbReference type="Proteomes" id="UP000827721">
    <property type="component" value="Unassembled WGS sequence"/>
</dbReference>
<feature type="domain" description="NAC" evidence="6">
    <location>
        <begin position="531"/>
        <end position="678"/>
    </location>
</feature>
<feature type="compositionally biased region" description="Polar residues" evidence="5">
    <location>
        <begin position="731"/>
        <end position="751"/>
    </location>
</feature>
<dbReference type="InterPro" id="IPR036093">
    <property type="entry name" value="NAC_dom_sf"/>
</dbReference>
<dbReference type="EMBL" id="JAFEMO010000013">
    <property type="protein sequence ID" value="KAH7550388.1"/>
    <property type="molecule type" value="Genomic_DNA"/>
</dbReference>
<protein>
    <recommendedName>
        <fullName evidence="6">NAC domain-containing protein</fullName>
    </recommendedName>
</protein>
<evidence type="ECO:0000256" key="1">
    <source>
        <dbReference type="ARBA" id="ARBA00023015"/>
    </source>
</evidence>
<keyword evidence="4" id="KW-0539">Nucleus</keyword>
<feature type="compositionally biased region" description="Polar residues" evidence="5">
    <location>
        <begin position="763"/>
        <end position="811"/>
    </location>
</feature>
<feature type="compositionally biased region" description="Low complexity" evidence="5">
    <location>
        <begin position="289"/>
        <end position="308"/>
    </location>
</feature>
<feature type="region of interest" description="Disordered" evidence="5">
    <location>
        <begin position="731"/>
        <end position="811"/>
    </location>
</feature>
<keyword evidence="8" id="KW-1185">Reference proteome</keyword>
<evidence type="ECO:0000256" key="4">
    <source>
        <dbReference type="ARBA" id="ARBA00023242"/>
    </source>
</evidence>
<feature type="compositionally biased region" description="Polar residues" evidence="5">
    <location>
        <begin position="410"/>
        <end position="422"/>
    </location>
</feature>
<dbReference type="InterPro" id="IPR003441">
    <property type="entry name" value="NAC-dom"/>
</dbReference>
<evidence type="ECO:0000313" key="7">
    <source>
        <dbReference type="EMBL" id="KAH7550388.1"/>
    </source>
</evidence>
<accession>A0ABQ8H8Z1</accession>
<feature type="region of interest" description="Disordered" evidence="5">
    <location>
        <begin position="824"/>
        <end position="854"/>
    </location>
</feature>
<dbReference type="SUPFAM" id="SSF101941">
    <property type="entry name" value="NAC domain"/>
    <property type="match status" value="2"/>
</dbReference>
<dbReference type="PROSITE" id="PS51005">
    <property type="entry name" value="NAC"/>
    <property type="match status" value="2"/>
</dbReference>
<name>A0ABQ8H8Z1_9ROSI</name>
<gene>
    <name evidence="7" type="ORF">JRO89_XS13G0182900</name>
</gene>
<keyword evidence="3" id="KW-0804">Transcription</keyword>
<organism evidence="7 8">
    <name type="scientific">Xanthoceras sorbifolium</name>
    <dbReference type="NCBI Taxonomy" id="99658"/>
    <lineage>
        <taxon>Eukaryota</taxon>
        <taxon>Viridiplantae</taxon>
        <taxon>Streptophyta</taxon>
        <taxon>Embryophyta</taxon>
        <taxon>Tracheophyta</taxon>
        <taxon>Spermatophyta</taxon>
        <taxon>Magnoliopsida</taxon>
        <taxon>eudicotyledons</taxon>
        <taxon>Gunneridae</taxon>
        <taxon>Pentapetalae</taxon>
        <taxon>rosids</taxon>
        <taxon>malvids</taxon>
        <taxon>Sapindales</taxon>
        <taxon>Sapindaceae</taxon>
        <taxon>Xanthoceroideae</taxon>
        <taxon>Xanthoceras</taxon>
    </lineage>
</organism>
<keyword evidence="1" id="KW-0805">Transcription regulation</keyword>
<feature type="compositionally biased region" description="Low complexity" evidence="5">
    <location>
        <begin position="387"/>
        <end position="409"/>
    </location>
</feature>
<keyword evidence="2" id="KW-0238">DNA-binding</keyword>
<evidence type="ECO:0000313" key="8">
    <source>
        <dbReference type="Proteomes" id="UP000827721"/>
    </source>
</evidence>
<dbReference type="Gene3D" id="2.170.150.80">
    <property type="entry name" value="NAC domain"/>
    <property type="match status" value="2"/>
</dbReference>
<feature type="region of interest" description="Disordered" evidence="5">
    <location>
        <begin position="386"/>
        <end position="434"/>
    </location>
</feature>
<comment type="caution">
    <text evidence="7">The sequence shown here is derived from an EMBL/GenBank/DDBJ whole genome shotgun (WGS) entry which is preliminary data.</text>
</comment>
<feature type="domain" description="NAC" evidence="6">
    <location>
        <begin position="26"/>
        <end position="174"/>
    </location>
</feature>
<sequence>MEEIVGMGFHPTNKELSGHYLRKKEKIVGMGFHPTNEELIGHYLRNKRLDPDYSVQKIREINFYNYEPQDLPGLALVQLNTLVWYFFVALDYKYTNSKRANRRTRGGTWKGTGKERDIKDKLTKKVIGSKRTLVFYKGRKTSKENRTNWVMHEYHCKPDPLFKGEFVLVRIKIKPDSKYDASTPSESVSSHHLTSDFGDHNAVVSQVESQGLPDNHMSCSSEDHTANFLFSKRDISLNRESQLLPNYNSFSNIEELVRTNTAQVEPLVLAGWGPLIDCNEVDQNSFSTQQRQQIDLQQQGFSHSSSFGNGSNVLNSPLGSQWEEAWRNSQWAVQDDFYGLETGHYHHPNVNSSKPVTGASSEVVEPLVAAERGAFIDCNELDQNSFSTQQSQQIDLQQQQQQGSSHSWSFVNDSNVLNSSPLGSEREEDWRSSQRAVQDDFFGLDTGHSHPPDVNSSKPVAGASVYDDGNDETIFAALLNELHSMGEYDFAALLNEFPSMEENDSNTIWQPPQSYTAIDDNILPVQMDMGKIVGYRFHPTPEELIGHFLKKKRLDPDFFVQKIKDVNFYDHEPSELPGILATQADDQDCHFFCEPDYKYGNSKRVNRRTRGGNWKVTGKKRDIKDKHKKVIGWKITLVFYHGSGNSKEARTNWVMHEYHIKHDPLFKREFVVVRVRRNRDTKHDTSSTPNEAITSHDLASNSGNHNTENITLQVESQPHDEFWSLSNHVTSLNRESQSPMSNHLTPLNGESQPPLPNHVISLNGESQRSLPNHVTSLNRESQPPLSNYVTSLNRESQPPLSNHVTSLNRKSQPPLLNHVTFLNKESQPPLSNHVTSLNRESQSNYDISSNRVESQEPLPNHISFNRESQLLLPNYDVFFNGESQLLNHHKQEYDRRNSQCAVQNEFYGKESGHFHSPDFTGAYVSGGGDAEAETIAALLNGFSSMANGEFDFNSLCQSQLHSPVEEGRSFLPVQMGRVV</sequence>
<feature type="region of interest" description="Disordered" evidence="5">
    <location>
        <begin position="287"/>
        <end position="308"/>
    </location>
</feature>
<proteinExistence type="predicted"/>
<feature type="region of interest" description="Disordered" evidence="5">
    <location>
        <begin position="679"/>
        <end position="705"/>
    </location>
</feature>
<dbReference type="Pfam" id="PF02365">
    <property type="entry name" value="NAM"/>
    <property type="match status" value="2"/>
</dbReference>
<evidence type="ECO:0000256" key="5">
    <source>
        <dbReference type="SAM" id="MobiDB-lite"/>
    </source>
</evidence>